<proteinExistence type="predicted"/>
<dbReference type="AlphaFoldDB" id="A0A3L6TKE0"/>
<evidence type="ECO:0000256" key="1">
    <source>
        <dbReference type="SAM" id="MobiDB-lite"/>
    </source>
</evidence>
<feature type="region of interest" description="Disordered" evidence="1">
    <location>
        <begin position="1"/>
        <end position="51"/>
    </location>
</feature>
<dbReference type="Proteomes" id="UP000275267">
    <property type="component" value="Unassembled WGS sequence"/>
</dbReference>
<evidence type="ECO:0000313" key="3">
    <source>
        <dbReference type="Proteomes" id="UP000275267"/>
    </source>
</evidence>
<evidence type="ECO:0000313" key="2">
    <source>
        <dbReference type="EMBL" id="RLN39991.1"/>
    </source>
</evidence>
<protein>
    <submittedName>
        <fullName evidence="2">Uncharacterized protein</fullName>
    </submittedName>
</protein>
<accession>A0A3L6TKE0</accession>
<sequence length="201" mass="21589">MPVPIIQSRSMKRIDESKQHESEKKSDENEFESHCQAAATTTSSTLRAVGKSSTPRALPALLHHHPGFAAGGGPSSLIYGLEELGTPPLSHWCPTRQRRRPGLIAVAAVPWRSGSLRPCGRPSSCAGAEVEEAGAPTPPAAAHHLASTAAATAHHLLDETPERGLRRACVSARCSKSSPVHLILHKFMLFSPFILLFEVLF</sequence>
<comment type="caution">
    <text evidence="2">The sequence shown here is derived from an EMBL/GenBank/DDBJ whole genome shotgun (WGS) entry which is preliminary data.</text>
</comment>
<organism evidence="2 3">
    <name type="scientific">Panicum miliaceum</name>
    <name type="common">Proso millet</name>
    <name type="synonym">Broomcorn millet</name>
    <dbReference type="NCBI Taxonomy" id="4540"/>
    <lineage>
        <taxon>Eukaryota</taxon>
        <taxon>Viridiplantae</taxon>
        <taxon>Streptophyta</taxon>
        <taxon>Embryophyta</taxon>
        <taxon>Tracheophyta</taxon>
        <taxon>Spermatophyta</taxon>
        <taxon>Magnoliopsida</taxon>
        <taxon>Liliopsida</taxon>
        <taxon>Poales</taxon>
        <taxon>Poaceae</taxon>
        <taxon>PACMAD clade</taxon>
        <taxon>Panicoideae</taxon>
        <taxon>Panicodae</taxon>
        <taxon>Paniceae</taxon>
        <taxon>Panicinae</taxon>
        <taxon>Panicum</taxon>
        <taxon>Panicum sect. Panicum</taxon>
    </lineage>
</organism>
<keyword evidence="3" id="KW-1185">Reference proteome</keyword>
<reference evidence="3" key="1">
    <citation type="journal article" date="2019" name="Nat. Commun.">
        <title>The genome of broomcorn millet.</title>
        <authorList>
            <person name="Zou C."/>
            <person name="Miki D."/>
            <person name="Li D."/>
            <person name="Tang Q."/>
            <person name="Xiao L."/>
            <person name="Rajput S."/>
            <person name="Deng P."/>
            <person name="Jia W."/>
            <person name="Huang R."/>
            <person name="Zhang M."/>
            <person name="Sun Y."/>
            <person name="Hu J."/>
            <person name="Fu X."/>
            <person name="Schnable P.S."/>
            <person name="Li F."/>
            <person name="Zhang H."/>
            <person name="Feng B."/>
            <person name="Zhu X."/>
            <person name="Liu R."/>
            <person name="Schnable J.C."/>
            <person name="Zhu J.-K."/>
            <person name="Zhang H."/>
        </authorList>
    </citation>
    <scope>NUCLEOTIDE SEQUENCE [LARGE SCALE GENOMIC DNA]</scope>
</reference>
<gene>
    <name evidence="2" type="ORF">C2845_PM01G15000</name>
</gene>
<name>A0A3L6TKE0_PANMI</name>
<dbReference type="EMBL" id="PQIB02000001">
    <property type="protein sequence ID" value="RLN39991.1"/>
    <property type="molecule type" value="Genomic_DNA"/>
</dbReference>
<feature type="compositionally biased region" description="Basic and acidic residues" evidence="1">
    <location>
        <begin position="12"/>
        <end position="33"/>
    </location>
</feature>